<evidence type="ECO:0000259" key="2">
    <source>
        <dbReference type="Pfam" id="PF00296"/>
    </source>
</evidence>
<sequence length="307" mass="31528">MTIGITLPAGLPAGVDELIGQARQAAGAGVGSVWFSQQPLSYDAIAVAGLAGREVPGLAVGTSVVPVYPRHPLVLASAARTAHAATGGRFTLGLGLGAQNFHQPIYGVEYPPPIRHLREQLTVLRQVFAGEVVDFAGETLDVHPAEAAAEPADVSIVVAAMGPQALRVTGELADGTLPFLAGPRTLAEEVVPTLTKAAERAGRPAPRVIAAVPVVVTGDVAAVRQIAAAELGFYSTIPSYQKVLATEGVDHAAQLALIGDEEAVAAGVRQYYEAGATEVLFAQTGLNGPADRERTWRLAGALNSSGS</sequence>
<evidence type="ECO:0000256" key="1">
    <source>
        <dbReference type="ARBA" id="ARBA00023002"/>
    </source>
</evidence>
<organism evidence="3 4">
    <name type="scientific">Amycolatopsis saalfeldensis</name>
    <dbReference type="NCBI Taxonomy" id="394193"/>
    <lineage>
        <taxon>Bacteria</taxon>
        <taxon>Bacillati</taxon>
        <taxon>Actinomycetota</taxon>
        <taxon>Actinomycetes</taxon>
        <taxon>Pseudonocardiales</taxon>
        <taxon>Pseudonocardiaceae</taxon>
        <taxon>Amycolatopsis</taxon>
    </lineage>
</organism>
<keyword evidence="4" id="KW-1185">Reference proteome</keyword>
<dbReference type="Proteomes" id="UP000198582">
    <property type="component" value="Unassembled WGS sequence"/>
</dbReference>
<dbReference type="Pfam" id="PF00296">
    <property type="entry name" value="Bac_luciferase"/>
    <property type="match status" value="1"/>
</dbReference>
<dbReference type="InterPro" id="IPR050564">
    <property type="entry name" value="F420-G6PD/mer"/>
</dbReference>
<dbReference type="AlphaFoldDB" id="A0A1H8YJI2"/>
<evidence type="ECO:0000313" key="4">
    <source>
        <dbReference type="Proteomes" id="UP000198582"/>
    </source>
</evidence>
<gene>
    <name evidence="3" type="ORF">SAMN04489732_11994</name>
</gene>
<dbReference type="STRING" id="394193.SAMN04489732_11994"/>
<dbReference type="NCBIfam" id="TIGR03564">
    <property type="entry name" value="F420_MSMEG_4879"/>
    <property type="match status" value="1"/>
</dbReference>
<proteinExistence type="predicted"/>
<dbReference type="PANTHER" id="PTHR43244:SF1">
    <property type="entry name" value="5,10-METHYLENETETRAHYDROMETHANOPTERIN REDUCTASE"/>
    <property type="match status" value="1"/>
</dbReference>
<dbReference type="Gene3D" id="3.20.20.30">
    <property type="entry name" value="Luciferase-like domain"/>
    <property type="match status" value="1"/>
</dbReference>
<dbReference type="InterPro" id="IPR011251">
    <property type="entry name" value="Luciferase-like_dom"/>
</dbReference>
<evidence type="ECO:0000313" key="3">
    <source>
        <dbReference type="EMBL" id="SEP52212.1"/>
    </source>
</evidence>
<dbReference type="RefSeq" id="WP_091625120.1">
    <property type="nucleotide sequence ID" value="NZ_FOEF01000019.1"/>
</dbReference>
<reference evidence="4" key="1">
    <citation type="submission" date="2016-10" db="EMBL/GenBank/DDBJ databases">
        <authorList>
            <person name="Varghese N."/>
            <person name="Submissions S."/>
        </authorList>
    </citation>
    <scope>NUCLEOTIDE SEQUENCE [LARGE SCALE GENOMIC DNA]</scope>
    <source>
        <strain evidence="4">DSM 44993</strain>
    </source>
</reference>
<dbReference type="OrthoDB" id="7054907at2"/>
<name>A0A1H8YJI2_9PSEU</name>
<dbReference type="SUPFAM" id="SSF51679">
    <property type="entry name" value="Bacterial luciferase-like"/>
    <property type="match status" value="1"/>
</dbReference>
<protein>
    <submittedName>
        <fullName evidence="3">F420-dependent oxidoreductase, MSMEG_4879 family</fullName>
    </submittedName>
</protein>
<dbReference type="InterPro" id="IPR019910">
    <property type="entry name" value="Lucif-like_OxRdtase_MSMEG_4879"/>
</dbReference>
<dbReference type="EMBL" id="FOEF01000019">
    <property type="protein sequence ID" value="SEP52212.1"/>
    <property type="molecule type" value="Genomic_DNA"/>
</dbReference>
<feature type="domain" description="Luciferase-like" evidence="2">
    <location>
        <begin position="13"/>
        <end position="277"/>
    </location>
</feature>
<dbReference type="PANTHER" id="PTHR43244">
    <property type="match status" value="1"/>
</dbReference>
<accession>A0A1H8YJI2</accession>
<dbReference type="CDD" id="cd01097">
    <property type="entry name" value="Tetrahydromethanopterin_reductase"/>
    <property type="match status" value="1"/>
</dbReference>
<dbReference type="InterPro" id="IPR036661">
    <property type="entry name" value="Luciferase-like_sf"/>
</dbReference>
<dbReference type="GO" id="GO:0016705">
    <property type="term" value="F:oxidoreductase activity, acting on paired donors, with incorporation or reduction of molecular oxygen"/>
    <property type="evidence" value="ECO:0007669"/>
    <property type="project" value="InterPro"/>
</dbReference>
<keyword evidence="1" id="KW-0560">Oxidoreductase</keyword>